<dbReference type="EMBL" id="UYRR01028977">
    <property type="protein sequence ID" value="VDK39547.1"/>
    <property type="molecule type" value="Genomic_DNA"/>
</dbReference>
<dbReference type="Proteomes" id="UP000267096">
    <property type="component" value="Unassembled WGS sequence"/>
</dbReference>
<dbReference type="AlphaFoldDB" id="A0A0M3JPX2"/>
<dbReference type="WBParaSite" id="ASIM_0000972301-mRNA-1">
    <property type="protein sequence ID" value="ASIM_0000972301-mRNA-1"/>
    <property type="gene ID" value="ASIM_0000972301"/>
</dbReference>
<proteinExistence type="predicted"/>
<evidence type="ECO:0000313" key="2">
    <source>
        <dbReference type="Proteomes" id="UP000267096"/>
    </source>
</evidence>
<keyword evidence="2" id="KW-1185">Reference proteome</keyword>
<evidence type="ECO:0000313" key="3">
    <source>
        <dbReference type="WBParaSite" id="ASIM_0000972301-mRNA-1"/>
    </source>
</evidence>
<protein>
    <submittedName>
        <fullName evidence="3">Flagellar hook capping protein</fullName>
    </submittedName>
</protein>
<reference evidence="1 2" key="2">
    <citation type="submission" date="2018-11" db="EMBL/GenBank/DDBJ databases">
        <authorList>
            <consortium name="Pathogen Informatics"/>
        </authorList>
    </citation>
    <scope>NUCLEOTIDE SEQUENCE [LARGE SCALE GENOMIC DNA]</scope>
</reference>
<reference evidence="3" key="1">
    <citation type="submission" date="2017-02" db="UniProtKB">
        <authorList>
            <consortium name="WormBaseParasite"/>
        </authorList>
    </citation>
    <scope>IDENTIFICATION</scope>
</reference>
<accession>A0A0M3JPX2</accession>
<gene>
    <name evidence="1" type="ORF">ASIM_LOCUS9458</name>
</gene>
<sequence length="44" mass="4432">MAILKAASGGSTNPFLSNAQSDLLKTITTKPDQPAVTAPAAVSF</sequence>
<evidence type="ECO:0000313" key="1">
    <source>
        <dbReference type="EMBL" id="VDK39547.1"/>
    </source>
</evidence>
<organism evidence="3">
    <name type="scientific">Anisakis simplex</name>
    <name type="common">Herring worm</name>
    <dbReference type="NCBI Taxonomy" id="6269"/>
    <lineage>
        <taxon>Eukaryota</taxon>
        <taxon>Metazoa</taxon>
        <taxon>Ecdysozoa</taxon>
        <taxon>Nematoda</taxon>
        <taxon>Chromadorea</taxon>
        <taxon>Rhabditida</taxon>
        <taxon>Spirurina</taxon>
        <taxon>Ascaridomorpha</taxon>
        <taxon>Ascaridoidea</taxon>
        <taxon>Anisakidae</taxon>
        <taxon>Anisakis</taxon>
        <taxon>Anisakis simplex complex</taxon>
    </lineage>
</organism>
<name>A0A0M3JPX2_ANISI</name>